<evidence type="ECO:0000313" key="3">
    <source>
        <dbReference type="EMBL" id="PJJ73370.1"/>
    </source>
</evidence>
<dbReference type="EMBL" id="PGFF01000001">
    <property type="protein sequence ID" value="PJJ73370.1"/>
    <property type="molecule type" value="Genomic_DNA"/>
</dbReference>
<sequence>MSTFRNPVGPQPAKVYWRRRLIVLLGLLAVILVIVLIVVRPGSAQSAGGDDKPADTAGTAESSSPTPEPIEADGDAPACSPGSVTLTAVTDKGTYAPEETPQLSFSLVNTGTAPCLLPVGSDVQEYVITSGPDTIWSSKHCQSAPQAQEMILQPNEPVSPAPIPWDRTRSDPSTCEAERPLVPGGGASYHLAVTVGEITSDETRQFLLN</sequence>
<keyword evidence="4" id="KW-1185">Reference proteome</keyword>
<dbReference type="AlphaFoldDB" id="A0A2M9CN99"/>
<evidence type="ECO:0000256" key="2">
    <source>
        <dbReference type="SAM" id="Phobius"/>
    </source>
</evidence>
<gene>
    <name evidence="3" type="ORF">CLV46_2957</name>
</gene>
<keyword evidence="2" id="KW-1133">Transmembrane helix</keyword>
<evidence type="ECO:0000256" key="1">
    <source>
        <dbReference type="SAM" id="MobiDB-lite"/>
    </source>
</evidence>
<organism evidence="3 4">
    <name type="scientific">Diaminobutyricimonas aerilata</name>
    <dbReference type="NCBI Taxonomy" id="1162967"/>
    <lineage>
        <taxon>Bacteria</taxon>
        <taxon>Bacillati</taxon>
        <taxon>Actinomycetota</taxon>
        <taxon>Actinomycetes</taxon>
        <taxon>Micrococcales</taxon>
        <taxon>Microbacteriaceae</taxon>
        <taxon>Diaminobutyricimonas</taxon>
    </lineage>
</organism>
<feature type="transmembrane region" description="Helical" evidence="2">
    <location>
        <begin position="21"/>
        <end position="39"/>
    </location>
</feature>
<proteinExistence type="predicted"/>
<dbReference type="Proteomes" id="UP000228758">
    <property type="component" value="Unassembled WGS sequence"/>
</dbReference>
<keyword evidence="2" id="KW-0812">Transmembrane</keyword>
<comment type="caution">
    <text evidence="3">The sequence shown here is derived from an EMBL/GenBank/DDBJ whole genome shotgun (WGS) entry which is preliminary data.</text>
</comment>
<feature type="region of interest" description="Disordered" evidence="1">
    <location>
        <begin position="43"/>
        <end position="84"/>
    </location>
</feature>
<dbReference type="OrthoDB" id="5189092at2"/>
<protein>
    <recommendedName>
        <fullName evidence="5">DUF4232 domain-containing protein</fullName>
    </recommendedName>
</protein>
<evidence type="ECO:0000313" key="4">
    <source>
        <dbReference type="Proteomes" id="UP000228758"/>
    </source>
</evidence>
<accession>A0A2M9CN99</accession>
<evidence type="ECO:0008006" key="5">
    <source>
        <dbReference type="Google" id="ProtNLM"/>
    </source>
</evidence>
<dbReference type="RefSeq" id="WP_100366084.1">
    <property type="nucleotide sequence ID" value="NZ_PGFF01000001.1"/>
</dbReference>
<reference evidence="3 4" key="1">
    <citation type="submission" date="2017-11" db="EMBL/GenBank/DDBJ databases">
        <title>Genomic Encyclopedia of Archaeal and Bacterial Type Strains, Phase II (KMG-II): From Individual Species to Whole Genera.</title>
        <authorList>
            <person name="Goeker M."/>
        </authorList>
    </citation>
    <scope>NUCLEOTIDE SEQUENCE [LARGE SCALE GENOMIC DNA]</scope>
    <source>
        <strain evidence="3 4">DSM 27393</strain>
    </source>
</reference>
<keyword evidence="2" id="KW-0472">Membrane</keyword>
<name>A0A2M9CN99_9MICO</name>